<feature type="binding site" evidence="6 7">
    <location>
        <position position="99"/>
    </location>
    <ligand>
        <name>S-adenosyl-L-methionine</name>
        <dbReference type="ChEBI" id="CHEBI:59789"/>
    </ligand>
</feature>
<dbReference type="GO" id="GO:0005737">
    <property type="term" value="C:cytoplasm"/>
    <property type="evidence" value="ECO:0007669"/>
    <property type="project" value="UniProtKB-SubCell"/>
</dbReference>
<evidence type="ECO:0000256" key="4">
    <source>
        <dbReference type="ARBA" id="ARBA00022691"/>
    </source>
</evidence>
<dbReference type="Pfam" id="PF00588">
    <property type="entry name" value="SpoU_methylase"/>
    <property type="match status" value="1"/>
</dbReference>
<dbReference type="GO" id="GO:0002130">
    <property type="term" value="P:wobble position ribose methylation"/>
    <property type="evidence" value="ECO:0007669"/>
    <property type="project" value="TreeGrafter"/>
</dbReference>
<dbReference type="SUPFAM" id="SSF75217">
    <property type="entry name" value="alpha/beta knot"/>
    <property type="match status" value="1"/>
</dbReference>
<evidence type="ECO:0000256" key="1">
    <source>
        <dbReference type="ARBA" id="ARBA00022490"/>
    </source>
</evidence>
<dbReference type="InterPro" id="IPR001537">
    <property type="entry name" value="SpoU_MeTrfase"/>
</dbReference>
<keyword evidence="1 6" id="KW-0963">Cytoplasm</keyword>
<dbReference type="GO" id="GO:0008175">
    <property type="term" value="F:tRNA methyltransferase activity"/>
    <property type="evidence" value="ECO:0007669"/>
    <property type="project" value="UniProtKB-UniRule"/>
</dbReference>
<dbReference type="HAMAP" id="MF_01885">
    <property type="entry name" value="tRNA_methyltr_TrmL"/>
    <property type="match status" value="1"/>
</dbReference>
<feature type="binding site" evidence="6 7">
    <location>
        <position position="120"/>
    </location>
    <ligand>
        <name>S-adenosyl-L-methionine</name>
        <dbReference type="ChEBI" id="CHEBI:59789"/>
    </ligand>
</feature>
<keyword evidence="2 6" id="KW-0489">Methyltransferase</keyword>
<sequence length="152" mass="17459">MNVVLFQPEIPQNTGNIARLCAATGCRLHLIEPFGFIWDDRHLRRAGLDYWALADIHRYLDFEAFLRANPEGNHFYLTTKAQRCYTEVRFQPNDYLIFGPETRGLPPEILALNPHHNLRIPMRTAARSLNLANSVAIVLYEALRQQGFPGLD</sequence>
<dbReference type="AlphaFoldDB" id="A0A8J6HSH3"/>
<dbReference type="PANTHER" id="PTHR42971:SF1">
    <property type="entry name" value="TRNA (CYTIDINE(34)-2'-O)-METHYLTRANSFERASE"/>
    <property type="match status" value="1"/>
</dbReference>
<dbReference type="GO" id="GO:0003723">
    <property type="term" value="F:RNA binding"/>
    <property type="evidence" value="ECO:0007669"/>
    <property type="project" value="InterPro"/>
</dbReference>
<dbReference type="EMBL" id="JAAKDE010000013">
    <property type="protein sequence ID" value="MBA2133326.1"/>
    <property type="molecule type" value="Genomic_DNA"/>
</dbReference>
<protein>
    <recommendedName>
        <fullName evidence="6">Putative tRNA (cytidine(34)-2'-O)-methyltransferase</fullName>
        <ecNumber evidence="6">2.1.1.207</ecNumber>
    </recommendedName>
    <alternativeName>
        <fullName evidence="6">tRNA (cytidine/uridine-2'-O-)-methyltransferase</fullName>
    </alternativeName>
</protein>
<dbReference type="GO" id="GO:0042802">
    <property type="term" value="F:identical protein binding"/>
    <property type="evidence" value="ECO:0007669"/>
    <property type="project" value="UniProtKB-ARBA"/>
</dbReference>
<evidence type="ECO:0000256" key="5">
    <source>
        <dbReference type="ARBA" id="ARBA00022694"/>
    </source>
</evidence>
<dbReference type="Gene3D" id="3.40.1280.10">
    <property type="match status" value="1"/>
</dbReference>
<evidence type="ECO:0000256" key="3">
    <source>
        <dbReference type="ARBA" id="ARBA00022679"/>
    </source>
</evidence>
<comment type="catalytic activity">
    <reaction evidence="6">
        <text>5-carboxymethylaminomethyluridine(34) in tRNA(Leu) + S-adenosyl-L-methionine = 5-carboxymethylaminomethyl-2'-O-methyluridine(34) in tRNA(Leu) + S-adenosyl-L-homocysteine + H(+)</text>
        <dbReference type="Rhea" id="RHEA:43088"/>
        <dbReference type="Rhea" id="RHEA-COMP:10333"/>
        <dbReference type="Rhea" id="RHEA-COMP:10334"/>
        <dbReference type="ChEBI" id="CHEBI:15378"/>
        <dbReference type="ChEBI" id="CHEBI:57856"/>
        <dbReference type="ChEBI" id="CHEBI:59789"/>
        <dbReference type="ChEBI" id="CHEBI:74508"/>
        <dbReference type="ChEBI" id="CHEBI:74511"/>
        <dbReference type="EC" id="2.1.1.207"/>
    </reaction>
</comment>
<evidence type="ECO:0000256" key="6">
    <source>
        <dbReference type="HAMAP-Rule" id="MF_01885"/>
    </source>
</evidence>
<dbReference type="Proteomes" id="UP000657177">
    <property type="component" value="Unassembled WGS sequence"/>
</dbReference>
<keyword evidence="5 6" id="KW-0819">tRNA processing</keyword>
<keyword evidence="3 6" id="KW-0808">Transferase</keyword>
<gene>
    <name evidence="9" type="primary">trmL</name>
    <name evidence="9" type="ORF">G5B42_07190</name>
</gene>
<keyword evidence="10" id="KW-1185">Reference proteome</keyword>
<dbReference type="PANTHER" id="PTHR42971">
    <property type="entry name" value="TRNA (CYTIDINE(34)-2'-O)-METHYLTRANSFERASE"/>
    <property type="match status" value="1"/>
</dbReference>
<reference evidence="9" key="1">
    <citation type="submission" date="2020-06" db="EMBL/GenBank/DDBJ databases">
        <title>Novel chitinolytic bacterium.</title>
        <authorList>
            <person name="Ungkulpasvich U."/>
            <person name="Kosugi A."/>
            <person name="Uke A."/>
        </authorList>
    </citation>
    <scope>NUCLEOTIDE SEQUENCE</scope>
    <source>
        <strain evidence="9">UUS1-1</strain>
    </source>
</reference>
<comment type="function">
    <text evidence="6">Could methylate the ribose at the nucleotide 34 wobble position in tRNA.</text>
</comment>
<proteinExistence type="inferred from homology"/>
<dbReference type="GO" id="GO:0008757">
    <property type="term" value="F:S-adenosylmethionine-dependent methyltransferase activity"/>
    <property type="evidence" value="ECO:0007669"/>
    <property type="project" value="UniProtKB-UniRule"/>
</dbReference>
<comment type="similarity">
    <text evidence="6">Belongs to the class IV-like SAM-binding methyltransferase superfamily. RNA methyltransferase TrmH family. TrmL subfamily.</text>
</comment>
<dbReference type="InterPro" id="IPR029028">
    <property type="entry name" value="Alpha/beta_knot_MTases"/>
</dbReference>
<dbReference type="FunFam" id="3.40.1280.10:FF:000002">
    <property type="entry name" value="Peptidylprolyl isomerase"/>
    <property type="match status" value="1"/>
</dbReference>
<dbReference type="CDD" id="cd18094">
    <property type="entry name" value="SpoU-like_TrmL"/>
    <property type="match status" value="1"/>
</dbReference>
<accession>A0A8J6HSH3</accession>
<name>A0A8J6HSH3_9FIRM</name>
<organism evidence="9 10">
    <name type="scientific">Capillibacterium thermochitinicola</name>
    <dbReference type="NCBI Taxonomy" id="2699427"/>
    <lineage>
        <taxon>Bacteria</taxon>
        <taxon>Bacillati</taxon>
        <taxon>Bacillota</taxon>
        <taxon>Capillibacterium</taxon>
    </lineage>
</organism>
<dbReference type="RefSeq" id="WP_181339773.1">
    <property type="nucleotide sequence ID" value="NZ_JAAKDE010000013.1"/>
</dbReference>
<evidence type="ECO:0000256" key="2">
    <source>
        <dbReference type="ARBA" id="ARBA00022603"/>
    </source>
</evidence>
<dbReference type="InterPro" id="IPR016914">
    <property type="entry name" value="TrmL"/>
</dbReference>
<dbReference type="PIRSF" id="PIRSF029256">
    <property type="entry name" value="SpoU_TrmH_prd"/>
    <property type="match status" value="1"/>
</dbReference>
<evidence type="ECO:0000313" key="9">
    <source>
        <dbReference type="EMBL" id="MBA2133326.1"/>
    </source>
</evidence>
<evidence type="ECO:0000256" key="7">
    <source>
        <dbReference type="PIRSR" id="PIRSR029256-1"/>
    </source>
</evidence>
<dbReference type="NCBIfam" id="TIGR00185">
    <property type="entry name" value="tRNA_yibK_trmL"/>
    <property type="match status" value="1"/>
</dbReference>
<feature type="domain" description="tRNA/rRNA methyltransferase SpoU type" evidence="8">
    <location>
        <begin position="2"/>
        <end position="140"/>
    </location>
</feature>
<feature type="binding site" evidence="6 7">
    <location>
        <position position="128"/>
    </location>
    <ligand>
        <name>S-adenosyl-L-methionine</name>
        <dbReference type="ChEBI" id="CHEBI:59789"/>
    </ligand>
</feature>
<feature type="binding site" evidence="6 7">
    <location>
        <position position="77"/>
    </location>
    <ligand>
        <name>S-adenosyl-L-methionine</name>
        <dbReference type="ChEBI" id="CHEBI:59789"/>
    </ligand>
</feature>
<comment type="caution">
    <text evidence="9">The sequence shown here is derived from an EMBL/GenBank/DDBJ whole genome shotgun (WGS) entry which is preliminary data.</text>
</comment>
<dbReference type="InterPro" id="IPR029026">
    <property type="entry name" value="tRNA_m1G_MTases_N"/>
</dbReference>
<keyword evidence="4 6" id="KW-0949">S-adenosyl-L-methionine</keyword>
<dbReference type="EC" id="2.1.1.207" evidence="6"/>
<comment type="catalytic activity">
    <reaction evidence="6">
        <text>cytidine(34) in tRNA + S-adenosyl-L-methionine = 2'-O-methylcytidine(34) in tRNA + S-adenosyl-L-homocysteine + H(+)</text>
        <dbReference type="Rhea" id="RHEA:43084"/>
        <dbReference type="Rhea" id="RHEA-COMP:10331"/>
        <dbReference type="Rhea" id="RHEA-COMP:10332"/>
        <dbReference type="ChEBI" id="CHEBI:15378"/>
        <dbReference type="ChEBI" id="CHEBI:57856"/>
        <dbReference type="ChEBI" id="CHEBI:59789"/>
        <dbReference type="ChEBI" id="CHEBI:74495"/>
        <dbReference type="ChEBI" id="CHEBI:82748"/>
        <dbReference type="EC" id="2.1.1.207"/>
    </reaction>
</comment>
<comment type="subcellular location">
    <subcellularLocation>
        <location evidence="6">Cytoplasm</location>
    </subcellularLocation>
</comment>
<evidence type="ECO:0000259" key="8">
    <source>
        <dbReference type="Pfam" id="PF00588"/>
    </source>
</evidence>
<evidence type="ECO:0000313" key="10">
    <source>
        <dbReference type="Proteomes" id="UP000657177"/>
    </source>
</evidence>